<dbReference type="EMBL" id="BLXT01006999">
    <property type="protein sequence ID" value="GFO35473.1"/>
    <property type="molecule type" value="Genomic_DNA"/>
</dbReference>
<keyword evidence="3" id="KW-1185">Reference proteome</keyword>
<evidence type="ECO:0000313" key="2">
    <source>
        <dbReference type="EMBL" id="GFO35473.1"/>
    </source>
</evidence>
<feature type="compositionally biased region" description="Polar residues" evidence="1">
    <location>
        <begin position="990"/>
        <end position="1000"/>
    </location>
</feature>
<evidence type="ECO:0000256" key="1">
    <source>
        <dbReference type="SAM" id="MobiDB-lite"/>
    </source>
</evidence>
<keyword evidence="2" id="KW-0238">DNA-binding</keyword>
<dbReference type="GO" id="GO:0003677">
    <property type="term" value="F:DNA binding"/>
    <property type="evidence" value="ECO:0007669"/>
    <property type="project" value="UniProtKB-KW"/>
</dbReference>
<feature type="region of interest" description="Disordered" evidence="1">
    <location>
        <begin position="1284"/>
        <end position="1309"/>
    </location>
</feature>
<sequence length="2388" mass="258129">MYVSLNLLLTYCYWGLKRREDAEQIATYDAFHRYSGIQSTHRSIESSDVYHLSCQLVCEWASQLLDKPFSDIKSLSEYLISIGFSCGKTAAMFTLMSGSTSPPKLASEKKTLSSRLVQRRLQHNEIIRKHKEKIKQQLKLKRERQEAVTKQRQSPGFPEQIKVLHPTVSSTTGTAILPRPLSVQPYMCNTSMNADNPSHNIWYVSVSPRQTPLQGLQSETMQHILSKAHSVAQTKRCLSTSVVEKHLVVPSSLGPFVSDQLCKVSEKTPDGNHEVWGPSHTPSQLMSASEETSRSPSLSPITTPITSYAARNISRLLESPAPPTLAMSHQNKRNGETISHSEEASVKKRCTTSIGVTKQDSLDMDLEKKEDDLMVVRPYSCPVPIQDPHCLNLKGKKKGTTLVTASLKSKPSDSKSRGKATPQNDRNEKKNDMSQAAESSGEPKSFHFVQKPQVISRTERRLSSRESHCSSQIEESPGRTRYNILNSLLSSDHDLVPLLQPAPCTVQVPHLRRISGPSHTSESTGFRSAFVPVTSQKQLTYATDMEESKAQNIQSDGEYVGPSERIHLTVQSKDSDKSVGAVPTSQQTKEKTDINTDMKTKLKQKGSNTQFACATSSSSSSSSSSTLCQSGDSVLSFVDSTFATPTPTTISEAACVQKNPALVTASAPATLSKVPSGLALSQSTAHGSESKCIVSGSPSFTAKKGVKNRFTPIRPKLDGCFNVSPPKMRPASTSASPQKRDMRPVHTLLQEHRIKNAQDLLANLANNCQAASGNILFSLGSTKSEGLPQSIPLVPATLNVRSSLPLPQPVHTENQRVGKSTFDSVCQPQISPATSLVAVQKESRLVVLPTSPHKQPDCGRKPILMQDEKGNKYNIDEQPSKSLLLQSNLQAIGPSRKAQVASAPNFLNRSSAQVHMVGPDAHGQTYLLVPNSDTGVIQSQAKPCLAAAVSPVRAKATLAPQDSASSSSDMLEWASKPDTLSGQKEHAVSTVCTEQPNLSKDVTDTAAPEEIEKRNNNSDTGAGNQQQESNIIESKTAVESRVMDLIELHPGHETGPETGEILETQLNSSLLTQQEQFLVPQDSTEVSAPGVVENNNISISNICAVSDISERSDADVNEVLLPHQIVRKRKAASGASTECEGKKRTGSYLDSNQLAENMENVEPPDLQEAEDNNYEVCKSSETIDRLEGRESSTGIGSIKAAPLSHSTSNLTDTETLLSMIGDTKSMTVKEVVSALNKLRAELRSDHGQKTKLAVSAERETEAKTTSLEEIKRCTKSTEAVKAKTSTALPPCESSPGSEVVSQQQRPSRRNVSLNLESLEIDALLDMEPSLDSKLVVDIRDRAMGQAGQSGQAEQQTGRRASIGSASKGMSETKPTYKTLRKQNRSKSFKQSGPTCVLSEKRPASVSVMDIRDKGNKQQNVLSNCPPQQPGKKAVERSKSCVQDILDRGISCKRNEVMHQFSSIVGRFSNTNVKCKPSLSSDGKVSVPYQNNGHSVGEKAAFRKAHDDTKTKTVSDTDLPVDIIEFITESMSVGTSYHSSPFNPSPVSSWLAELAGSTPQTKPVDEGRSLHTVKKVRGLQSCITRSNLSSEPLSHEENDFERQADIFSSKAASTACTQGTSISDGTFLSPTGPARSARRPSMERVMYNERITTRTPVDQRPPSSRLKVRTDTPVESLGTTASDTAIVNKQLGDKKECLSARDHTTSVMLQQPFTQRGNGQSAVDFSLETCMTSFVRQGSAELCRADRALSETPVSDPGYSSVGQTPVSEVGCSSISPSPVMMSVDSTFRPVQSDAEGNQAISETCADQTDGELNDSVMCERQKSLKVSSGSNSQPECKRDPGSGSGKDRTLSDTLCALTDLDHLMSVRLQCIPTPPTSPSGSPQPRKETFSSPMPFEQKQKGKPNTEASSFIAPLGPPSSLSGSAMSSGMYRLNITTNSPGIMTHSDFTSPGIISRFSPSPNLCMRPSCSPYHHYPHPSPPFTPSSQRCPTPSTLAMVSPRSNTPCGDASTAPNRFMPIQTSGILATSMTITQTYIQPIKPVVTLASATSQKAVSNCGPVLSGYVPRLPLPSSTPQQYSSSSLDMAKSCQNLALPLQTNSSLPYQRNTLKKAHQSCENKIAPWPANSAPLMTSTDSSYSEKTGQPALVLSLSGSIGSVSLAGQGLRGGHSKLFSNQSLQEQVIALPSYREAVSQTAVVTENSPTSTAANRSKFHRVQGGLQFRKTAKSAVNADALFPSEKQNLEGVGDLGSEEVMPASVYKEDCGSPVLELMPESISNVNRDPQVLMPALRPGFTDQTHGLGMSTTAEISEDCRSMEPGIYRVPAAESSYRSVSLKKEVTQMGSDMNLCVPAYSPSHTHDDLAETLDVLKSLDSQYFQHDDDSNSSTSL</sequence>
<feature type="compositionally biased region" description="Basic and acidic residues" evidence="1">
    <location>
        <begin position="457"/>
        <end position="468"/>
    </location>
</feature>
<comment type="caution">
    <text evidence="2">The sequence shown here is derived from an EMBL/GenBank/DDBJ whole genome shotgun (WGS) entry which is preliminary data.</text>
</comment>
<feature type="compositionally biased region" description="Polar residues" evidence="1">
    <location>
        <begin position="960"/>
        <end position="969"/>
    </location>
</feature>
<feature type="region of interest" description="Disordered" evidence="1">
    <location>
        <begin position="958"/>
        <end position="1031"/>
    </location>
</feature>
<reference evidence="2 3" key="1">
    <citation type="journal article" date="2021" name="Elife">
        <title>Chloroplast acquisition without the gene transfer in kleptoplastic sea slugs, Plakobranchus ocellatus.</title>
        <authorList>
            <person name="Maeda T."/>
            <person name="Takahashi S."/>
            <person name="Yoshida T."/>
            <person name="Shimamura S."/>
            <person name="Takaki Y."/>
            <person name="Nagai Y."/>
            <person name="Toyoda A."/>
            <person name="Suzuki Y."/>
            <person name="Arimoto A."/>
            <person name="Ishii H."/>
            <person name="Satoh N."/>
            <person name="Nishiyama T."/>
            <person name="Hasebe M."/>
            <person name="Maruyama T."/>
            <person name="Minagawa J."/>
            <person name="Obokata J."/>
            <person name="Shigenobu S."/>
        </authorList>
    </citation>
    <scope>NUCLEOTIDE SEQUENCE [LARGE SCALE GENOMIC DNA]</scope>
</reference>
<feature type="region of interest" description="Disordered" evidence="1">
    <location>
        <begin position="405"/>
        <end position="476"/>
    </location>
</feature>
<feature type="region of interest" description="Disordered" evidence="1">
    <location>
        <begin position="1870"/>
        <end position="1909"/>
    </location>
</feature>
<feature type="region of interest" description="Disordered" evidence="1">
    <location>
        <begin position="268"/>
        <end position="303"/>
    </location>
</feature>
<gene>
    <name evidence="2" type="ORF">PoB_006197800</name>
</gene>
<feature type="region of interest" description="Disordered" evidence="1">
    <location>
        <begin position="1822"/>
        <end position="1850"/>
    </location>
</feature>
<proteinExistence type="predicted"/>
<feature type="compositionally biased region" description="Polar residues" evidence="1">
    <location>
        <begin position="1363"/>
        <end position="1375"/>
    </location>
</feature>
<dbReference type="Proteomes" id="UP000735302">
    <property type="component" value="Unassembled WGS sequence"/>
</dbReference>
<feature type="compositionally biased region" description="Basic and acidic residues" evidence="1">
    <location>
        <begin position="1835"/>
        <end position="1850"/>
    </location>
</feature>
<feature type="region of interest" description="Disordered" evidence="1">
    <location>
        <begin position="321"/>
        <end position="350"/>
    </location>
</feature>
<feature type="compositionally biased region" description="Polar residues" evidence="1">
    <location>
        <begin position="1294"/>
        <end position="1309"/>
    </location>
</feature>
<feature type="compositionally biased region" description="Basic and acidic residues" evidence="1">
    <location>
        <begin position="333"/>
        <end position="346"/>
    </location>
</feature>
<feature type="compositionally biased region" description="Low complexity" evidence="1">
    <location>
        <begin position="1344"/>
        <end position="1355"/>
    </location>
</feature>
<feature type="compositionally biased region" description="Polar residues" evidence="1">
    <location>
        <begin position="1017"/>
        <end position="1031"/>
    </location>
</feature>
<feature type="region of interest" description="Disordered" evidence="1">
    <location>
        <begin position="719"/>
        <end position="741"/>
    </location>
</feature>
<protein>
    <submittedName>
        <fullName evidence="2">DNA-binding protein rfx7</fullName>
    </submittedName>
</protein>
<name>A0AAV4CU77_9GAST</name>
<feature type="region of interest" description="Disordered" evidence="1">
    <location>
        <begin position="571"/>
        <end position="593"/>
    </location>
</feature>
<organism evidence="2 3">
    <name type="scientific">Plakobranchus ocellatus</name>
    <dbReference type="NCBI Taxonomy" id="259542"/>
    <lineage>
        <taxon>Eukaryota</taxon>
        <taxon>Metazoa</taxon>
        <taxon>Spiralia</taxon>
        <taxon>Lophotrochozoa</taxon>
        <taxon>Mollusca</taxon>
        <taxon>Gastropoda</taxon>
        <taxon>Heterobranchia</taxon>
        <taxon>Euthyneura</taxon>
        <taxon>Panpulmonata</taxon>
        <taxon>Sacoglossa</taxon>
        <taxon>Placobranchoidea</taxon>
        <taxon>Plakobranchidae</taxon>
        <taxon>Plakobranchus</taxon>
    </lineage>
</organism>
<feature type="compositionally biased region" description="Polar residues" evidence="1">
    <location>
        <begin position="280"/>
        <end position="303"/>
    </location>
</feature>
<accession>A0AAV4CU77</accession>
<feature type="compositionally biased region" description="Basic residues" evidence="1">
    <location>
        <begin position="1378"/>
        <end position="1387"/>
    </location>
</feature>
<feature type="compositionally biased region" description="Polar residues" evidence="1">
    <location>
        <begin position="1824"/>
        <end position="1834"/>
    </location>
</feature>
<evidence type="ECO:0000313" key="3">
    <source>
        <dbReference type="Proteomes" id="UP000735302"/>
    </source>
</evidence>
<feature type="region of interest" description="Disordered" evidence="1">
    <location>
        <begin position="1344"/>
        <end position="1403"/>
    </location>
</feature>